<accession>A0ABN6XR68</accession>
<evidence type="ECO:0000256" key="1">
    <source>
        <dbReference type="ARBA" id="ARBA00010211"/>
    </source>
</evidence>
<dbReference type="SUPFAM" id="SSF56529">
    <property type="entry name" value="FAH"/>
    <property type="match status" value="1"/>
</dbReference>
<name>A0ABN6XR68_9MICO</name>
<sequence length="286" mass="30433">MRLARVGSVGHEQPVVWSGTEWLSLASLTADIDAKFLRALDVEELRKHFDVLPPVEVAALRFGCPVARPGAVYGIGLNYAAHAAESGADAPQEPVLFMKPPNTVGGPDDDVVLPRGSTSVDWEVELAVVIGATASYLAAPGESSTRIAGYCVANDLSERSFQLGRPGGQWTKGKSSPGFTPLGPWLVTPDEFDLLPGVGLRSSVNGQARQASSTADMIFGVDELIWDLSQYVELEPGDVVLTGTPEGVALSGRFPYLRTGDVIELAIDGLGHQAQRVVEWKEARNG</sequence>
<evidence type="ECO:0000313" key="5">
    <source>
        <dbReference type="Proteomes" id="UP001321498"/>
    </source>
</evidence>
<dbReference type="RefSeq" id="WP_286277392.1">
    <property type="nucleotide sequence ID" value="NZ_AP027731.1"/>
</dbReference>
<dbReference type="Gene3D" id="3.90.850.10">
    <property type="entry name" value="Fumarylacetoacetase-like, C-terminal domain"/>
    <property type="match status" value="1"/>
</dbReference>
<evidence type="ECO:0000313" key="4">
    <source>
        <dbReference type="EMBL" id="BDZ47479.1"/>
    </source>
</evidence>
<dbReference type="Pfam" id="PF01557">
    <property type="entry name" value="FAA_hydrolase"/>
    <property type="match status" value="1"/>
</dbReference>
<keyword evidence="5" id="KW-1185">Reference proteome</keyword>
<organism evidence="4 5">
    <name type="scientific">Naasia aerilata</name>
    <dbReference type="NCBI Taxonomy" id="1162966"/>
    <lineage>
        <taxon>Bacteria</taxon>
        <taxon>Bacillati</taxon>
        <taxon>Actinomycetota</taxon>
        <taxon>Actinomycetes</taxon>
        <taxon>Micrococcales</taxon>
        <taxon>Microbacteriaceae</taxon>
        <taxon>Naasia</taxon>
    </lineage>
</organism>
<comment type="similarity">
    <text evidence="1">Belongs to the FAH family.</text>
</comment>
<dbReference type="InterPro" id="IPR036663">
    <property type="entry name" value="Fumarylacetoacetase_C_sf"/>
</dbReference>
<gene>
    <name evidence="4" type="ORF">GCM10025866_33880</name>
</gene>
<proteinExistence type="inferred from homology"/>
<reference evidence="5" key="1">
    <citation type="journal article" date="2019" name="Int. J. Syst. Evol. Microbiol.">
        <title>The Global Catalogue of Microorganisms (GCM) 10K type strain sequencing project: providing services to taxonomists for standard genome sequencing and annotation.</title>
        <authorList>
            <consortium name="The Broad Institute Genomics Platform"/>
            <consortium name="The Broad Institute Genome Sequencing Center for Infectious Disease"/>
            <person name="Wu L."/>
            <person name="Ma J."/>
        </authorList>
    </citation>
    <scope>NUCLEOTIDE SEQUENCE [LARGE SCALE GENOMIC DNA]</scope>
    <source>
        <strain evidence="5">NBRC 108725</strain>
    </source>
</reference>
<feature type="domain" description="Fumarylacetoacetase-like C-terminal" evidence="3">
    <location>
        <begin position="72"/>
        <end position="278"/>
    </location>
</feature>
<dbReference type="InterPro" id="IPR011234">
    <property type="entry name" value="Fumarylacetoacetase-like_C"/>
</dbReference>
<keyword evidence="4" id="KW-0413">Isomerase</keyword>
<dbReference type="InterPro" id="IPR051121">
    <property type="entry name" value="FAH"/>
</dbReference>
<dbReference type="Proteomes" id="UP001321498">
    <property type="component" value="Chromosome"/>
</dbReference>
<protein>
    <submittedName>
        <fullName evidence="4">2-hydroxyhepta-2,4-diene-1,7-dioate isomerase</fullName>
    </submittedName>
</protein>
<evidence type="ECO:0000256" key="2">
    <source>
        <dbReference type="ARBA" id="ARBA00022723"/>
    </source>
</evidence>
<dbReference type="GO" id="GO:0016853">
    <property type="term" value="F:isomerase activity"/>
    <property type="evidence" value="ECO:0007669"/>
    <property type="project" value="UniProtKB-KW"/>
</dbReference>
<evidence type="ECO:0000259" key="3">
    <source>
        <dbReference type="Pfam" id="PF01557"/>
    </source>
</evidence>
<dbReference type="EMBL" id="AP027731">
    <property type="protein sequence ID" value="BDZ47479.1"/>
    <property type="molecule type" value="Genomic_DNA"/>
</dbReference>
<dbReference type="PANTHER" id="PTHR42796">
    <property type="entry name" value="FUMARYLACETOACETATE HYDROLASE DOMAIN-CONTAINING PROTEIN 2A-RELATED"/>
    <property type="match status" value="1"/>
</dbReference>
<dbReference type="PANTHER" id="PTHR42796:SF4">
    <property type="entry name" value="FUMARYLACETOACETATE HYDROLASE DOMAIN-CONTAINING PROTEIN 2A"/>
    <property type="match status" value="1"/>
</dbReference>
<keyword evidence="2" id="KW-0479">Metal-binding</keyword>